<name>A0A7C9DXF5_OPUST</name>
<feature type="region of interest" description="Disordered" evidence="4">
    <location>
        <begin position="114"/>
        <end position="160"/>
    </location>
</feature>
<evidence type="ECO:0000256" key="3">
    <source>
        <dbReference type="ARBA" id="ARBA00023242"/>
    </source>
</evidence>
<dbReference type="InterPro" id="IPR028160">
    <property type="entry name" value="Slx9-like"/>
</dbReference>
<comment type="similarity">
    <text evidence="2">Belongs to the SLX9 family.</text>
</comment>
<evidence type="ECO:0000313" key="5">
    <source>
        <dbReference type="EMBL" id="MBA4651806.1"/>
    </source>
</evidence>
<dbReference type="PANTHER" id="PTHR31109:SF2">
    <property type="entry name" value="RIBOSOME BIOGENESIS PROTEIN SLX9 HOMOLOG"/>
    <property type="match status" value="1"/>
</dbReference>
<proteinExistence type="inferred from homology"/>
<protein>
    <recommendedName>
        <fullName evidence="6">Ribosome biogenesis protein slx9-like</fullName>
    </recommendedName>
</protein>
<dbReference type="PANTHER" id="PTHR31109">
    <property type="entry name" value="PROTEIN FAM207A"/>
    <property type="match status" value="1"/>
</dbReference>
<dbReference type="GO" id="GO:0030686">
    <property type="term" value="C:90S preribosome"/>
    <property type="evidence" value="ECO:0007669"/>
    <property type="project" value="InterPro"/>
</dbReference>
<reference evidence="5" key="1">
    <citation type="journal article" date="2013" name="J. Plant Res.">
        <title>Effect of fungi and light on seed germination of three Opuntia species from semiarid lands of central Mexico.</title>
        <authorList>
            <person name="Delgado-Sanchez P."/>
            <person name="Jimenez-Bremont J.F."/>
            <person name="Guerrero-Gonzalez Mde L."/>
            <person name="Flores J."/>
        </authorList>
    </citation>
    <scope>NUCLEOTIDE SEQUENCE</scope>
    <source>
        <tissue evidence="5">Cladode</tissue>
    </source>
</reference>
<evidence type="ECO:0000256" key="1">
    <source>
        <dbReference type="ARBA" id="ARBA00004604"/>
    </source>
</evidence>
<keyword evidence="3" id="KW-0539">Nucleus</keyword>
<sequence length="160" mass="18074">MGLNNVRSDASKKADRKFEKKLQFYSKVREAVASLTAKKAIEKKNKNARRRQKKLKAYDLSTLTDFLPDLTEQQKQPAPAKSDVNCKSRQKLVLKESKQLMTVLSHPVFQSDPLAAIHQHLQSTQPPPEKKPGKKSGDDGKKKRKKKKSKSSSGVQSMEM</sequence>
<evidence type="ECO:0008006" key="6">
    <source>
        <dbReference type="Google" id="ProtNLM"/>
    </source>
</evidence>
<dbReference type="GO" id="GO:0000462">
    <property type="term" value="P:maturation of SSU-rRNA from tricistronic rRNA transcript (SSU-rRNA, 5.8S rRNA, LSU-rRNA)"/>
    <property type="evidence" value="ECO:0007669"/>
    <property type="project" value="InterPro"/>
</dbReference>
<dbReference type="GO" id="GO:0005730">
    <property type="term" value="C:nucleolus"/>
    <property type="evidence" value="ECO:0007669"/>
    <property type="project" value="UniProtKB-SubCell"/>
</dbReference>
<dbReference type="AlphaFoldDB" id="A0A7C9DXF5"/>
<comment type="subcellular location">
    <subcellularLocation>
        <location evidence="1">Nucleus</location>
        <location evidence="1">Nucleolus</location>
    </subcellularLocation>
</comment>
<reference evidence="5" key="2">
    <citation type="submission" date="2020-07" db="EMBL/GenBank/DDBJ databases">
        <authorList>
            <person name="Vera ALvarez R."/>
            <person name="Arias-Moreno D.M."/>
            <person name="Jimenez-Jacinto V."/>
            <person name="Jimenez-Bremont J.F."/>
            <person name="Swaminathan K."/>
            <person name="Moose S.P."/>
            <person name="Guerrero-Gonzalez M.L."/>
            <person name="Marino-Ramirez L."/>
            <person name="Landsman D."/>
            <person name="Rodriguez-Kessler M."/>
            <person name="Delgado-Sanchez P."/>
        </authorList>
    </citation>
    <scope>NUCLEOTIDE SEQUENCE</scope>
    <source>
        <tissue evidence="5">Cladode</tissue>
    </source>
</reference>
<dbReference type="Pfam" id="PF15341">
    <property type="entry name" value="SLX9"/>
    <property type="match status" value="1"/>
</dbReference>
<evidence type="ECO:0000256" key="4">
    <source>
        <dbReference type="SAM" id="MobiDB-lite"/>
    </source>
</evidence>
<feature type="compositionally biased region" description="Basic and acidic residues" evidence="4">
    <location>
        <begin position="128"/>
        <end position="141"/>
    </location>
</feature>
<dbReference type="EMBL" id="GISG01171693">
    <property type="protein sequence ID" value="MBA4651806.1"/>
    <property type="molecule type" value="Transcribed_RNA"/>
</dbReference>
<evidence type="ECO:0000256" key="2">
    <source>
        <dbReference type="ARBA" id="ARBA00011022"/>
    </source>
</evidence>
<organism evidence="5">
    <name type="scientific">Opuntia streptacantha</name>
    <name type="common">Prickly pear cactus</name>
    <name type="synonym">Opuntia cardona</name>
    <dbReference type="NCBI Taxonomy" id="393608"/>
    <lineage>
        <taxon>Eukaryota</taxon>
        <taxon>Viridiplantae</taxon>
        <taxon>Streptophyta</taxon>
        <taxon>Embryophyta</taxon>
        <taxon>Tracheophyta</taxon>
        <taxon>Spermatophyta</taxon>
        <taxon>Magnoliopsida</taxon>
        <taxon>eudicotyledons</taxon>
        <taxon>Gunneridae</taxon>
        <taxon>Pentapetalae</taxon>
        <taxon>Caryophyllales</taxon>
        <taxon>Cactineae</taxon>
        <taxon>Cactaceae</taxon>
        <taxon>Opuntioideae</taxon>
        <taxon>Opuntia</taxon>
    </lineage>
</organism>
<dbReference type="GO" id="GO:0030688">
    <property type="term" value="C:preribosome, small subunit precursor"/>
    <property type="evidence" value="ECO:0007669"/>
    <property type="project" value="InterPro"/>
</dbReference>
<accession>A0A7C9DXF5</accession>